<organism evidence="6 7">
    <name type="scientific">Candidatus Legionella polyplacis</name>
    <dbReference type="NCBI Taxonomy" id="2005262"/>
    <lineage>
        <taxon>Bacteria</taxon>
        <taxon>Pseudomonadati</taxon>
        <taxon>Pseudomonadota</taxon>
        <taxon>Gammaproteobacteria</taxon>
        <taxon>Legionellales</taxon>
        <taxon>Legionellaceae</taxon>
        <taxon>Legionella</taxon>
    </lineage>
</organism>
<keyword evidence="6" id="KW-0032">Aminotransferase</keyword>
<dbReference type="InterPro" id="IPR015421">
    <property type="entry name" value="PyrdxlP-dep_Trfase_major"/>
</dbReference>
<dbReference type="PANTHER" id="PTHR13693">
    <property type="entry name" value="CLASS II AMINOTRANSFERASE/8-AMINO-7-OXONONANOATE SYNTHASE"/>
    <property type="match status" value="1"/>
</dbReference>
<dbReference type="InterPro" id="IPR015424">
    <property type="entry name" value="PyrdxlP-dep_Trfase"/>
</dbReference>
<dbReference type="Proteomes" id="UP001368618">
    <property type="component" value="Chromosome"/>
</dbReference>
<gene>
    <name evidence="6" type="ORF">RQL39_01165</name>
</gene>
<evidence type="ECO:0000256" key="3">
    <source>
        <dbReference type="ARBA" id="ARBA00022898"/>
    </source>
</evidence>
<evidence type="ECO:0000256" key="4">
    <source>
        <dbReference type="RuleBase" id="RU003693"/>
    </source>
</evidence>
<name>A0ABZ2GWB5_9GAMM</name>
<keyword evidence="2" id="KW-0808">Transferase</keyword>
<evidence type="ECO:0000256" key="2">
    <source>
        <dbReference type="ARBA" id="ARBA00022679"/>
    </source>
</evidence>
<accession>A0ABZ2GWB5</accession>
<dbReference type="InterPro" id="IPR050087">
    <property type="entry name" value="AON_synthase_class-II"/>
</dbReference>
<evidence type="ECO:0000313" key="7">
    <source>
        <dbReference type="Proteomes" id="UP001368618"/>
    </source>
</evidence>
<dbReference type="Pfam" id="PF00155">
    <property type="entry name" value="Aminotran_1_2"/>
    <property type="match status" value="1"/>
</dbReference>
<dbReference type="SUPFAM" id="SSF53383">
    <property type="entry name" value="PLP-dependent transferases"/>
    <property type="match status" value="1"/>
</dbReference>
<sequence length="379" mass="43227">MYKLYNRYYTTLRNKGRYRVIPSINYLSSFIDFSTNDYLCFSKLNILCKEVSLFMERYGIGSTGSRLISGNRRIFEKLEFQIAKDKKTESSLIFNSGFQANISVLSSLLNRSVLKNVPIVFFDRLNHASLYQAVFLSKARLIRYRHNDMEHLNDLLKKYNNWTNSKFIVTETVFGMDGDILLIKEIFFLTKKYNAFLYLDEAHATGIIGDKGYGLSSMIDLSEIPHLVLGTFSKAIGCFGAYIACSEVIKNYLINCCPGFIYSTSLPPMLIGAVFKAWKLIKDLSDKRFILHKKSNSLREKLNYFGFNTGNSSTNIIPIFLNKNISVINVKNMLLQKKIIVSAIRPPTVPPGSSRLRIAVNISHSDEQINNLLEAIKVI</sequence>
<reference evidence="6" key="1">
    <citation type="submission" date="2023-09" db="EMBL/GenBank/DDBJ databases">
        <title>Genomes of two closely related lineages of the louse Polyplax serrata with different host specificities.</title>
        <authorList>
            <person name="Martinu J."/>
            <person name="Tarabai H."/>
            <person name="Stefka J."/>
            <person name="Hypsa V."/>
        </authorList>
    </citation>
    <scope>NUCLEOTIDE SEQUENCE [LARGE SCALE GENOMIC DNA]</scope>
    <source>
        <strain evidence="6">98ZLc_SE</strain>
    </source>
</reference>
<dbReference type="InterPro" id="IPR015422">
    <property type="entry name" value="PyrdxlP-dep_Trfase_small"/>
</dbReference>
<dbReference type="PROSITE" id="PS00599">
    <property type="entry name" value="AA_TRANSFER_CLASS_2"/>
    <property type="match status" value="1"/>
</dbReference>
<proteinExistence type="inferred from homology"/>
<dbReference type="Gene3D" id="3.40.640.10">
    <property type="entry name" value="Type I PLP-dependent aspartate aminotransferase-like (Major domain)"/>
    <property type="match status" value="1"/>
</dbReference>
<keyword evidence="7" id="KW-1185">Reference proteome</keyword>
<dbReference type="Gene3D" id="3.90.1150.10">
    <property type="entry name" value="Aspartate Aminotransferase, domain 1"/>
    <property type="match status" value="1"/>
</dbReference>
<protein>
    <submittedName>
        <fullName evidence="6">Pyridoxal phosphate-dependent aminotransferase family protein</fullName>
    </submittedName>
</protein>
<dbReference type="InterPro" id="IPR001917">
    <property type="entry name" value="Aminotrans_II_pyridoxalP_BS"/>
</dbReference>
<dbReference type="GO" id="GO:0008483">
    <property type="term" value="F:transaminase activity"/>
    <property type="evidence" value="ECO:0007669"/>
    <property type="project" value="UniProtKB-KW"/>
</dbReference>
<dbReference type="EMBL" id="CP135137">
    <property type="protein sequence ID" value="WWR11747.1"/>
    <property type="molecule type" value="Genomic_DNA"/>
</dbReference>
<comment type="similarity">
    <text evidence="4">Belongs to the class-II pyridoxal-phosphate-dependent aminotransferase family.</text>
</comment>
<comment type="cofactor">
    <cofactor evidence="1 4">
        <name>pyridoxal 5'-phosphate</name>
        <dbReference type="ChEBI" id="CHEBI:597326"/>
    </cofactor>
</comment>
<evidence type="ECO:0000259" key="5">
    <source>
        <dbReference type="Pfam" id="PF00155"/>
    </source>
</evidence>
<feature type="domain" description="Aminotransferase class I/classII large" evidence="5">
    <location>
        <begin position="30"/>
        <end position="376"/>
    </location>
</feature>
<evidence type="ECO:0000313" key="6">
    <source>
        <dbReference type="EMBL" id="WWR11747.1"/>
    </source>
</evidence>
<keyword evidence="3 4" id="KW-0663">Pyridoxal phosphate</keyword>
<dbReference type="InterPro" id="IPR004839">
    <property type="entry name" value="Aminotransferase_I/II_large"/>
</dbReference>
<dbReference type="RefSeq" id="WP_338516259.1">
    <property type="nucleotide sequence ID" value="NZ_CP135137.1"/>
</dbReference>
<evidence type="ECO:0000256" key="1">
    <source>
        <dbReference type="ARBA" id="ARBA00001933"/>
    </source>
</evidence>